<gene>
    <name evidence="1" type="ORF">V1517DRAFT_326050</name>
</gene>
<dbReference type="EMBL" id="MU970095">
    <property type="protein sequence ID" value="KAK9321581.1"/>
    <property type="molecule type" value="Genomic_DNA"/>
</dbReference>
<reference evidence="2" key="1">
    <citation type="journal article" date="2024" name="Front. Bioeng. Biotechnol.">
        <title>Genome-scale model development and genomic sequencing of the oleaginous clade Lipomyces.</title>
        <authorList>
            <person name="Czajka J.J."/>
            <person name="Han Y."/>
            <person name="Kim J."/>
            <person name="Mondo S.J."/>
            <person name="Hofstad B.A."/>
            <person name="Robles A."/>
            <person name="Haridas S."/>
            <person name="Riley R."/>
            <person name="LaButti K."/>
            <person name="Pangilinan J."/>
            <person name="Andreopoulos W."/>
            <person name="Lipzen A."/>
            <person name="Yan J."/>
            <person name="Wang M."/>
            <person name="Ng V."/>
            <person name="Grigoriev I.V."/>
            <person name="Spatafora J.W."/>
            <person name="Magnuson J.K."/>
            <person name="Baker S.E."/>
            <person name="Pomraning K.R."/>
        </authorList>
    </citation>
    <scope>NUCLEOTIDE SEQUENCE [LARGE SCALE GENOMIC DNA]</scope>
    <source>
        <strain evidence="2">CBS 10300</strain>
    </source>
</reference>
<dbReference type="Proteomes" id="UP001489719">
    <property type="component" value="Unassembled WGS sequence"/>
</dbReference>
<comment type="caution">
    <text evidence="1">The sequence shown here is derived from an EMBL/GenBank/DDBJ whole genome shotgun (WGS) entry which is preliminary data.</text>
</comment>
<accession>A0ACC3TL50</accession>
<protein>
    <submittedName>
        <fullName evidence="1">General substrate transporter</fullName>
    </submittedName>
</protein>
<organism evidence="1 2">
    <name type="scientific">Lipomyces orientalis</name>
    <dbReference type="NCBI Taxonomy" id="1233043"/>
    <lineage>
        <taxon>Eukaryota</taxon>
        <taxon>Fungi</taxon>
        <taxon>Dikarya</taxon>
        <taxon>Ascomycota</taxon>
        <taxon>Saccharomycotina</taxon>
        <taxon>Lipomycetes</taxon>
        <taxon>Lipomycetales</taxon>
        <taxon>Lipomycetaceae</taxon>
        <taxon>Lipomyces</taxon>
    </lineage>
</organism>
<evidence type="ECO:0000313" key="1">
    <source>
        <dbReference type="EMBL" id="KAK9321581.1"/>
    </source>
</evidence>
<evidence type="ECO:0000313" key="2">
    <source>
        <dbReference type="Proteomes" id="UP001489719"/>
    </source>
</evidence>
<name>A0ACC3TL50_9ASCO</name>
<sequence>MAKKYFGLRGRALNRAVATVAGLGFLLFGYDQGVMGSLLTLPTFTSTFPAMDVGSNVPVDQREHNSTIQGVAVSLYEVGCMLGAITTMVTGDIFGRRKTIFTGAIIMIAGTAIQCSSFSLAQFIVGRIVTGAGNGFITATVPMWQSECAKPEARGQLVLIQGALISGGIALSYWIDFAFFFVPGQANWRFPVAFQAVFAIFLVFTVMELPESPRWLLKKGHEEEAAFVFSALADVPKDSPEIGDEVDEIKATLTSEPRSSFREIFTFTKEKHFHRSMLAFWNQVMQQITGINLITYYAGTIYENSIGLSPMKAKILAACNGTEYFLASWVAFYTIERLGRRKLMLLGAVGQALTMAILTGTAHAADNGNGQAGIAAAVFLFVFNTFFGIGWLGMTWLYPAEIVSLQVRAPANGLSTAGNWVSNFLVVMITPVAFNNIGAYTYLVFAAINAVMVPAVYFFYPETAGRSLEEIDEIFAQSNPWTPWDVVGIAKHMPRHHTGVNEKRDEEAAKGYLSRRRRSKGEEHYEKHDAKYKDRNPLESRSGSDISNNSVVNQR</sequence>
<proteinExistence type="predicted"/>
<keyword evidence="2" id="KW-1185">Reference proteome</keyword>